<evidence type="ECO:0000259" key="2">
    <source>
        <dbReference type="Pfam" id="PF00144"/>
    </source>
</evidence>
<dbReference type="SMART" id="SM00028">
    <property type="entry name" value="TPR"/>
    <property type="match status" value="2"/>
</dbReference>
<dbReference type="InterPro" id="IPR012338">
    <property type="entry name" value="Beta-lactam/transpept-like"/>
</dbReference>
<feature type="domain" description="Beta-lactamase-related" evidence="2">
    <location>
        <begin position="47"/>
        <end position="367"/>
    </location>
</feature>
<dbReference type="InterPro" id="IPR011990">
    <property type="entry name" value="TPR-like_helical_dom_sf"/>
</dbReference>
<gene>
    <name evidence="3" type="primary">ICEEaII(2)_502_19955_21481</name>
</gene>
<reference evidence="3" key="1">
    <citation type="journal article" date="2014" name="Genome Biol. Evol.">
        <title>Comparative genomic analysis of malaria mosquito vector-associated novel pathogen Elizabethkingia anophelis.</title>
        <authorList>
            <person name="Teo J."/>
            <person name="Tan S.Y."/>
            <person name="Liu Y."/>
            <person name="Tay M."/>
            <person name="Ding Y."/>
            <person name="Li Y."/>
            <person name="Kjelleberg S."/>
            <person name="Givskov M."/>
            <person name="Lin R.T."/>
            <person name="Yang L."/>
        </authorList>
    </citation>
    <scope>NUCLEOTIDE SEQUENCE</scope>
</reference>
<dbReference type="InterPro" id="IPR050491">
    <property type="entry name" value="AmpC-like"/>
</dbReference>
<name>A0A455ZDU6_9FLAO</name>
<dbReference type="Pfam" id="PF00144">
    <property type="entry name" value="Beta-lactamase"/>
    <property type="match status" value="1"/>
</dbReference>
<keyword evidence="3" id="KW-0645">Protease</keyword>
<reference evidence="3" key="7">
    <citation type="journal article" date="2017" name="Sci. Rep.">
        <title>Genomic features, phylogenetic relationships, and comparative genomics of Elizabethkingia anophelis strain EM361-97 isolated in Taiwan.</title>
        <authorList>
            <person name="Lin J.N."/>
            <person name="Lai C.H."/>
            <person name="Yang C.H."/>
            <person name="Huang Y.H."/>
            <person name="Lin H.H."/>
        </authorList>
    </citation>
    <scope>NUCLEOTIDE SEQUENCE</scope>
</reference>
<reference evidence="3" key="2">
    <citation type="journal article" date="2014" name="PLoS ONE">
        <title>Insights from the genome annotation of Elizabethkingia anophelis from the malaria vector Anopheles gambiae.</title>
        <authorList>
            <person name="Kukutla P."/>
            <person name="Lindberg B.G."/>
            <person name="Pei D."/>
            <person name="Rayl M."/>
            <person name="Yu W."/>
            <person name="Steritz M."/>
            <person name="Faye I."/>
            <person name="Xu J."/>
        </authorList>
    </citation>
    <scope>NUCLEOTIDE SEQUENCE</scope>
</reference>
<dbReference type="SUPFAM" id="SSF48452">
    <property type="entry name" value="TPR-like"/>
    <property type="match status" value="1"/>
</dbReference>
<dbReference type="InterPro" id="IPR001466">
    <property type="entry name" value="Beta-lactam-related"/>
</dbReference>
<keyword evidence="3" id="KW-0121">Carboxypeptidase</keyword>
<feature type="repeat" description="TPR" evidence="1">
    <location>
        <begin position="458"/>
        <end position="491"/>
    </location>
</feature>
<dbReference type="EC" id="3.4.16.4" evidence="3"/>
<organism evidence="3">
    <name type="scientific">Elizabethkingia anophelis</name>
    <dbReference type="NCBI Taxonomy" id="1117645"/>
    <lineage>
        <taxon>Bacteria</taxon>
        <taxon>Pseudomonadati</taxon>
        <taxon>Bacteroidota</taxon>
        <taxon>Flavobacteriia</taxon>
        <taxon>Flavobacteriales</taxon>
        <taxon>Weeksellaceae</taxon>
        <taxon>Elizabethkingia</taxon>
    </lineage>
</organism>
<sequence>MYLKKTAVNFDLLDRPVIKSLLYKISIICYLLICNTPLPAQNLSQKVDNFLKARMKYYKIPGMQVAIIKDGRIIKNSAYGTANIPFNIPMTPNTIFPINSMTKCFTGVAFMKLVENRQVKLDDTVADYLTNLPQVWRKITIKQLLTHTSALPDIVDGDTGKMIAQGEDSIALAKVKSLPMRFTPGERSQYNQTNYVLLGQIIEKLSKKPFTTYVTEHEFIPAQMLQTNFGDSFDVIKNMTETYSYKFNRNDLWKPTDLPTRVFEEFAILTRPASGINSTAGDLAKWLIDLTNGKLITPKSLETMWTPALHNDGTTAPRGLGWSVKQNKQHPLVYGTGGMRSAMYYYPEDKIGIIILTNLRGANPERIIEQLAGFYIPDLNPYLGAGLSPEQKLLHSDLLKNNYTKTLETYQELQLKDKAFKISEPAMNDWGYTLLHFGRKKEAIEIFSLNTKLYPNSGNTYDSLGEAYSNLGNKSMALKNYRLSLKYAPENTNAKQQIKILEKHINTP</sequence>
<dbReference type="AlphaFoldDB" id="A0A455ZDU6"/>
<dbReference type="PROSITE" id="PS50005">
    <property type="entry name" value="TPR"/>
    <property type="match status" value="1"/>
</dbReference>
<dbReference type="EMBL" id="BK010597">
    <property type="protein sequence ID" value="DAC74992.1"/>
    <property type="molecule type" value="Genomic_DNA"/>
</dbReference>
<keyword evidence="1" id="KW-0802">TPR repeat</keyword>
<dbReference type="Gene3D" id="1.25.40.10">
    <property type="entry name" value="Tetratricopeptide repeat domain"/>
    <property type="match status" value="1"/>
</dbReference>
<dbReference type="SUPFAM" id="SSF56601">
    <property type="entry name" value="beta-lactamase/transpeptidase-like"/>
    <property type="match status" value="1"/>
</dbReference>
<reference evidence="3" key="6">
    <citation type="journal article" date="2017" name="Nat. Commun.">
        <title>Evolutionary dynamics and genomic features of the Elizabethkingia anophelis 2015 to 2016 Wisconsin outbreak strain.</title>
        <authorList>
            <person name="Perrin A."/>
            <person name="Larsonneur E."/>
            <person name="Nicholson A.C."/>
            <person name="Edwards D.J."/>
            <person name="Gundlach K.M."/>
            <person name="Whitney A.M."/>
            <person name="Gulvik C.A."/>
            <person name="Bell M.E."/>
            <person name="Rendueles O."/>
            <person name="Cury J."/>
            <person name="Hugon P."/>
            <person name="Clermont D."/>
            <person name="Enouf V."/>
            <person name="Loparev V."/>
            <person name="Juieng P."/>
            <person name="Monson T."/>
            <person name="Warshauer D."/>
            <person name="Elbadawi L.I."/>
            <person name="Walters M.S."/>
            <person name="Crist M.B."/>
            <person name="Noble-Wang J."/>
            <person name="Borlaug G."/>
            <person name="Rocha E.P.C."/>
            <person name="Criscuolo A."/>
            <person name="Touchon M."/>
            <person name="Davis J.P."/>
            <person name="Holt K.E."/>
            <person name="McQuiston J.R."/>
            <person name="Brisse S."/>
        </authorList>
    </citation>
    <scope>NUCLEOTIDE SEQUENCE</scope>
</reference>
<proteinExistence type="predicted"/>
<evidence type="ECO:0000256" key="1">
    <source>
        <dbReference type="PROSITE-ProRule" id="PRU00339"/>
    </source>
</evidence>
<reference evidence="3" key="4">
    <citation type="journal article" date="2016" name="Sci. Rep.">
        <title>Genomic epidemiology and global diversity of the emerging bacterial pathogen Elizabethkingia anophelis.</title>
        <authorList>
            <person name="Breurec S."/>
            <person name="Criscuolo A."/>
            <person name="Diancourt L."/>
            <person name="Rendueles O."/>
            <person name="Vandenbogaert M."/>
            <person name="Passet V."/>
            <person name="Caro V."/>
            <person name="Rocha E.P."/>
            <person name="Touchon M."/>
            <person name="Brisse S."/>
        </authorList>
    </citation>
    <scope>NUCLEOTIDE SEQUENCE</scope>
</reference>
<reference evidence="3" key="8">
    <citation type="journal article" date="2018" name="J. ISSAAS">
        <title>In Silico Identification of Three Types of Integrative and Conjugative Elements (ICEs) in Elizabethkingia anophelis Strains Isolated from Around the World.</title>
        <authorList>
            <person name="Xu J."/>
            <person name="Pei D."/>
            <person name="Nicholson A."/>
            <person name="Lan Y."/>
            <person name="Xia Q."/>
        </authorList>
    </citation>
    <scope>NUCLEOTIDE SEQUENCE</scope>
</reference>
<reference evidence="3" key="5">
    <citation type="journal article" date="2017" name="Genome Announc.">
        <title>Complete Circularized Genome Sequences of Four Strains of Elizabethkingia anophelis, Including Two Novel Strains Isolated from Wild-Caught Anopheles sinensis.</title>
        <authorList>
            <person name="Pei D."/>
            <person name="Nicholson A.C."/>
            <person name="Jiang J."/>
            <person name="Chen H."/>
            <person name="Whitney A.M."/>
            <person name="Villarma A."/>
            <person name="Bell M."/>
            <person name="Humrighouse B."/>
            <person name="Rowe L.A."/>
            <person name="Sheth M."/>
            <person name="Batra D."/>
            <person name="Juieng P."/>
            <person name="Loparev V.N."/>
            <person name="McQuiston J.R."/>
            <person name="Lan Y."/>
            <person name="Ma Y."/>
            <person name="Xu J."/>
        </authorList>
    </citation>
    <scope>NUCLEOTIDE SEQUENCE</scope>
</reference>
<dbReference type="Gene3D" id="3.40.710.10">
    <property type="entry name" value="DD-peptidase/beta-lactamase superfamily"/>
    <property type="match status" value="1"/>
</dbReference>
<dbReference type="GO" id="GO:0009002">
    <property type="term" value="F:serine-type D-Ala-D-Ala carboxypeptidase activity"/>
    <property type="evidence" value="ECO:0007669"/>
    <property type="project" value="UniProtKB-EC"/>
</dbReference>
<protein>
    <submittedName>
        <fullName evidence="3">D-alanyl-D-alanine carboxypeptidase</fullName>
        <ecNumber evidence="3">3.4.16.4</ecNumber>
    </submittedName>
</protein>
<dbReference type="PANTHER" id="PTHR46825">
    <property type="entry name" value="D-ALANYL-D-ALANINE-CARBOXYPEPTIDASE/ENDOPEPTIDASE AMPH"/>
    <property type="match status" value="1"/>
</dbReference>
<dbReference type="InterPro" id="IPR019734">
    <property type="entry name" value="TPR_rpt"/>
</dbReference>
<dbReference type="PANTHER" id="PTHR46825:SF9">
    <property type="entry name" value="BETA-LACTAMASE-RELATED DOMAIN-CONTAINING PROTEIN"/>
    <property type="match status" value="1"/>
</dbReference>
<reference evidence="3" key="3">
    <citation type="journal article" date="2016" name="Genome Announc.">
        <title>Complete Genome Sequences of Four Strains from the 2015-2016 Elizabethkingia anophelis Outbreak.</title>
        <authorList>
            <person name="Nicholson A.C."/>
            <person name="Whitney A.M."/>
            <person name="Emery B.D."/>
            <person name="Bell M.E."/>
            <person name="Gartin J.T."/>
            <person name="Humrighouse B.W."/>
            <person name="Loparev V.N."/>
            <person name="Batra D."/>
            <person name="Sheth M."/>
            <person name="Rowe L.A."/>
            <person name="Juieng P."/>
            <person name="Knipe K."/>
            <person name="Gulvik C."/>
            <person name="McQuiston J.R."/>
        </authorList>
    </citation>
    <scope>NUCLEOTIDE SEQUENCE</scope>
</reference>
<evidence type="ECO:0000313" key="3">
    <source>
        <dbReference type="EMBL" id="DAC74992.1"/>
    </source>
</evidence>
<keyword evidence="3" id="KW-0378">Hydrolase</keyword>
<accession>A0A455ZDU6</accession>